<keyword evidence="4" id="KW-0223">Dioxygenase</keyword>
<gene>
    <name evidence="4" type="ORF">DFR37_1067</name>
</gene>
<evidence type="ECO:0000313" key="5">
    <source>
        <dbReference type="Proteomes" id="UP000253628"/>
    </source>
</evidence>
<dbReference type="SUPFAM" id="SSF54593">
    <property type="entry name" value="Glyoxalase/Bleomycin resistance protein/Dihydroxybiphenyl dioxygenase"/>
    <property type="match status" value="1"/>
</dbReference>
<dbReference type="PANTHER" id="PTHR43048:SF6">
    <property type="entry name" value="BLR8189 PROTEIN"/>
    <property type="match status" value="1"/>
</dbReference>
<keyword evidence="5" id="KW-1185">Reference proteome</keyword>
<dbReference type="AlphaFoldDB" id="A0A366HA32"/>
<evidence type="ECO:0000313" key="4">
    <source>
        <dbReference type="EMBL" id="RBP38717.1"/>
    </source>
</evidence>
<dbReference type="GO" id="GO:0016829">
    <property type="term" value="F:lyase activity"/>
    <property type="evidence" value="ECO:0007669"/>
    <property type="project" value="UniProtKB-KW"/>
</dbReference>
<dbReference type="InterPro" id="IPR037523">
    <property type="entry name" value="VOC_core"/>
</dbReference>
<dbReference type="Gene3D" id="3.10.180.10">
    <property type="entry name" value="2,3-Dihydroxybiphenyl 1,2-Dioxygenase, domain 1"/>
    <property type="match status" value="1"/>
</dbReference>
<name>A0A366HA32_9BURK</name>
<dbReference type="RefSeq" id="WP_113933503.1">
    <property type="nucleotide sequence ID" value="NZ_JACCEU010000007.1"/>
</dbReference>
<feature type="domain" description="VOC" evidence="3">
    <location>
        <begin position="33"/>
        <end position="179"/>
    </location>
</feature>
<dbReference type="PROSITE" id="PS51819">
    <property type="entry name" value="VOC"/>
    <property type="match status" value="1"/>
</dbReference>
<organism evidence="4 5">
    <name type="scientific">Eoetvoesiella caeni</name>
    <dbReference type="NCBI Taxonomy" id="645616"/>
    <lineage>
        <taxon>Bacteria</taxon>
        <taxon>Pseudomonadati</taxon>
        <taxon>Pseudomonadota</taxon>
        <taxon>Betaproteobacteria</taxon>
        <taxon>Burkholderiales</taxon>
        <taxon>Alcaligenaceae</taxon>
        <taxon>Eoetvoesiella</taxon>
    </lineage>
</organism>
<comment type="caution">
    <text evidence="4">The sequence shown here is derived from an EMBL/GenBank/DDBJ whole genome shotgun (WGS) entry which is preliminary data.</text>
</comment>
<dbReference type="Pfam" id="PF13669">
    <property type="entry name" value="Glyoxalase_4"/>
    <property type="match status" value="1"/>
</dbReference>
<accession>A0A366HA32</accession>
<keyword evidence="1" id="KW-0479">Metal-binding</keyword>
<feature type="chain" id="PRO_5016611206" evidence="2">
    <location>
        <begin position="23"/>
        <end position="198"/>
    </location>
</feature>
<dbReference type="InterPro" id="IPR029068">
    <property type="entry name" value="Glyas_Bleomycin-R_OHBP_Dase"/>
</dbReference>
<evidence type="ECO:0000256" key="2">
    <source>
        <dbReference type="SAM" id="SignalP"/>
    </source>
</evidence>
<evidence type="ECO:0000256" key="1">
    <source>
        <dbReference type="ARBA" id="ARBA00022723"/>
    </source>
</evidence>
<dbReference type="GO" id="GO:0046872">
    <property type="term" value="F:metal ion binding"/>
    <property type="evidence" value="ECO:0007669"/>
    <property type="project" value="UniProtKB-KW"/>
</dbReference>
<dbReference type="EMBL" id="QNRQ01000006">
    <property type="protein sequence ID" value="RBP38717.1"/>
    <property type="molecule type" value="Genomic_DNA"/>
</dbReference>
<dbReference type="PANTHER" id="PTHR43048">
    <property type="entry name" value="METHYLMALONYL-COA EPIMERASE"/>
    <property type="match status" value="1"/>
</dbReference>
<dbReference type="Proteomes" id="UP000253628">
    <property type="component" value="Unassembled WGS sequence"/>
</dbReference>
<keyword evidence="2" id="KW-0732">Signal</keyword>
<protein>
    <submittedName>
        <fullName evidence="4">Catechol 2,3-dioxygenase-like lactoylglutathione lyase family enzyme</fullName>
    </submittedName>
</protein>
<dbReference type="InterPro" id="IPR051785">
    <property type="entry name" value="MMCE/EMCE_epimerase"/>
</dbReference>
<dbReference type="GO" id="GO:0046491">
    <property type="term" value="P:L-methylmalonyl-CoA metabolic process"/>
    <property type="evidence" value="ECO:0007669"/>
    <property type="project" value="TreeGrafter"/>
</dbReference>
<proteinExistence type="predicted"/>
<feature type="signal peptide" evidence="2">
    <location>
        <begin position="1"/>
        <end position="22"/>
    </location>
</feature>
<evidence type="ECO:0000259" key="3">
    <source>
        <dbReference type="PROSITE" id="PS51819"/>
    </source>
</evidence>
<keyword evidence="4" id="KW-0560">Oxidoreductase</keyword>
<sequence length="198" mass="21392">MKIFAMAAACAALCLSAGSAGAAETAGIPGVRGIDHIGFTVPDIDQGVNFFRDVMGCTEAMRFGPFSDDKGTFMKDLVNVDPRAVIKQIAMMRCGDGSNIELFQYSAPDQKTVMPRNSDYGGFHIAFYVKDIKAAVDKAKALGLKTFMGPFELKEGPAAGQAITYVLTPWGMQLELISYPDGMAYEKNAKTRLWAPQN</sequence>
<dbReference type="OrthoDB" id="2613830at2"/>
<dbReference type="GO" id="GO:0051213">
    <property type="term" value="F:dioxygenase activity"/>
    <property type="evidence" value="ECO:0007669"/>
    <property type="project" value="UniProtKB-KW"/>
</dbReference>
<keyword evidence="4" id="KW-0456">Lyase</keyword>
<reference evidence="4 5" key="1">
    <citation type="submission" date="2018-06" db="EMBL/GenBank/DDBJ databases">
        <title>Genomic Encyclopedia of Type Strains, Phase IV (KMG-IV): sequencing the most valuable type-strain genomes for metagenomic binning, comparative biology and taxonomic classification.</title>
        <authorList>
            <person name="Goeker M."/>
        </authorList>
    </citation>
    <scope>NUCLEOTIDE SEQUENCE [LARGE SCALE GENOMIC DNA]</scope>
    <source>
        <strain evidence="4 5">DSM 25520</strain>
    </source>
</reference>
<dbReference type="GO" id="GO:0004493">
    <property type="term" value="F:methylmalonyl-CoA epimerase activity"/>
    <property type="evidence" value="ECO:0007669"/>
    <property type="project" value="TreeGrafter"/>
</dbReference>